<name>A0A7H0VCD3_9FLAO</name>
<dbReference type="RefSeq" id="WP_210757911.1">
    <property type="nucleotide sequence ID" value="NZ_CP060139.1"/>
</dbReference>
<accession>A0A7H0VCD3</accession>
<dbReference type="InterPro" id="IPR011047">
    <property type="entry name" value="Quinoprotein_ADH-like_sf"/>
</dbReference>
<dbReference type="PANTHER" id="PTHR42754:SF1">
    <property type="entry name" value="LIPOPROTEIN"/>
    <property type="match status" value="1"/>
</dbReference>
<dbReference type="Proteomes" id="UP000516305">
    <property type="component" value="Chromosome"/>
</dbReference>
<evidence type="ECO:0000313" key="1">
    <source>
        <dbReference type="EMBL" id="QNR23381.1"/>
    </source>
</evidence>
<dbReference type="AlphaFoldDB" id="A0A7H0VCD3"/>
<dbReference type="InterPro" id="IPR015943">
    <property type="entry name" value="WD40/YVTN_repeat-like_dom_sf"/>
</dbReference>
<dbReference type="PANTHER" id="PTHR42754">
    <property type="entry name" value="ENDOGLUCANASE"/>
    <property type="match status" value="1"/>
</dbReference>
<dbReference type="Pfam" id="PF13585">
    <property type="entry name" value="CHU_C"/>
    <property type="match status" value="1"/>
</dbReference>
<keyword evidence="2" id="KW-1185">Reference proteome</keyword>
<dbReference type="KEGG" id="chyd:H4K34_13470"/>
<sequence length="655" mass="72391">MRIKPQICLFLLCTAFYMQGQEKIITGYNASLNTESTAFSDGSIALCATSTPINGPRSSLVIRFDACGDTLWARKFFEGTNFTRILRIQNDDTNLWLAAAIGASHDSAVALIKIDGNTGQVLISKRISAPINFVWYQFHIDVDGNLIFTGNATTNNGPANTILKLNPQAQEIHAFQYSDVRIWGMSTPALSGGVLNIVGRMVFKVDRNGNIEWIKRYDNSYQSNLPPISLPDGYLIFGKFVGALDRTNVFKIDLQGNVVWSSENFLNINAGACVINDEGHLLIPYTDFSVGNGQWGIIEIDENGQYLSSYRLPFNLGYSLSARDLEVLPNGRLVISGMLTFDLNPNIAQSIRWLDEDLSNLATCPATFSPISTEPATVSADPVSPVFSPDRYGDFTIVNKAYPNSGLPLNIADFCTIDDPLVFDLGQDRSICPGDTNYLGIDLGGEDYDILWSTGATSDSIQIIKPGLYWCEISQPCGGDSFRDSIYLDFFPAQPIEARFSPEIPILGDSILFEAPGVGEMVQWTYGSTVIMGNPVRVASEAQMAEGVIVSYIDTNSCTQRDTLFPRFRELELVMPNAFTPNGDGLNDVFGPHPSAVYFFRMEIFDRYGKRQAQLENQSWDGEGMSAGAYTYFMIYQIQPGGEERIHRGIVNLVR</sequence>
<evidence type="ECO:0000313" key="2">
    <source>
        <dbReference type="Proteomes" id="UP000516305"/>
    </source>
</evidence>
<protein>
    <submittedName>
        <fullName evidence="1">Gliding motility-associated C-terminal domain-containing protein</fullName>
    </submittedName>
</protein>
<gene>
    <name evidence="1" type="ORF">H4K34_13470</name>
</gene>
<dbReference type="EMBL" id="CP060139">
    <property type="protein sequence ID" value="QNR23381.1"/>
    <property type="molecule type" value="Genomic_DNA"/>
</dbReference>
<proteinExistence type="predicted"/>
<dbReference type="Gene3D" id="2.130.10.10">
    <property type="entry name" value="YVTN repeat-like/Quinoprotein amine dehydrogenase"/>
    <property type="match status" value="1"/>
</dbReference>
<dbReference type="SUPFAM" id="SSF50998">
    <property type="entry name" value="Quinoprotein alcohol dehydrogenase-like"/>
    <property type="match status" value="1"/>
</dbReference>
<reference evidence="1 2" key="1">
    <citation type="submission" date="2020-08" db="EMBL/GenBank/DDBJ databases">
        <title>Croceimicrobium hydrocarbonivorans gen. nov., sp. nov., a novel marine bacterium isolated from a bacterial consortium that degrades polyethylene terephthalate.</title>
        <authorList>
            <person name="Liu R."/>
        </authorList>
    </citation>
    <scope>NUCLEOTIDE SEQUENCE [LARGE SCALE GENOMIC DNA]</scope>
    <source>
        <strain evidence="1 2">A20-9</strain>
    </source>
</reference>
<organism evidence="1 2">
    <name type="scientific">Croceimicrobium hydrocarbonivorans</name>
    <dbReference type="NCBI Taxonomy" id="2761580"/>
    <lineage>
        <taxon>Bacteria</taxon>
        <taxon>Pseudomonadati</taxon>
        <taxon>Bacteroidota</taxon>
        <taxon>Flavobacteriia</taxon>
        <taxon>Flavobacteriales</taxon>
        <taxon>Owenweeksiaceae</taxon>
        <taxon>Croceimicrobium</taxon>
    </lineage>
</organism>